<proteinExistence type="inferred from homology"/>
<dbReference type="GO" id="GO:0016491">
    <property type="term" value="F:oxidoreductase activity"/>
    <property type="evidence" value="ECO:0007669"/>
    <property type="project" value="UniProtKB-KW"/>
</dbReference>
<dbReference type="Pfam" id="PF13561">
    <property type="entry name" value="adh_short_C2"/>
    <property type="match status" value="1"/>
</dbReference>
<evidence type="ECO:0008006" key="5">
    <source>
        <dbReference type="Google" id="ProtNLM"/>
    </source>
</evidence>
<comment type="similarity">
    <text evidence="1">Belongs to the short-chain dehydrogenases/reductases (SDR) family.</text>
</comment>
<name>A0ABC9QUY0_BACMY</name>
<dbReference type="PRINTS" id="PR00081">
    <property type="entry name" value="GDHRDH"/>
</dbReference>
<dbReference type="EMBL" id="AHEV01000051">
    <property type="protein sequence ID" value="EJR29942.1"/>
    <property type="molecule type" value="Genomic_DNA"/>
</dbReference>
<evidence type="ECO:0000313" key="3">
    <source>
        <dbReference type="EMBL" id="EJR29942.1"/>
    </source>
</evidence>
<keyword evidence="2" id="KW-0560">Oxidoreductase</keyword>
<organism evidence="3 4">
    <name type="scientific">Bacillus mycoides</name>
    <dbReference type="NCBI Taxonomy" id="1405"/>
    <lineage>
        <taxon>Bacteria</taxon>
        <taxon>Bacillati</taxon>
        <taxon>Bacillota</taxon>
        <taxon>Bacilli</taxon>
        <taxon>Bacillales</taxon>
        <taxon>Bacillaceae</taxon>
        <taxon>Bacillus</taxon>
        <taxon>Bacillus cereus group</taxon>
    </lineage>
</organism>
<dbReference type="PRINTS" id="PR00080">
    <property type="entry name" value="SDRFAMILY"/>
</dbReference>
<evidence type="ECO:0000313" key="4">
    <source>
        <dbReference type="Proteomes" id="UP000006976"/>
    </source>
</evidence>
<dbReference type="FunFam" id="3.40.50.720:FF:000084">
    <property type="entry name" value="Short-chain dehydrogenase reductase"/>
    <property type="match status" value="1"/>
</dbReference>
<comment type="caution">
    <text evidence="3">The sequence shown here is derived from an EMBL/GenBank/DDBJ whole genome shotgun (WGS) entry which is preliminary data.</text>
</comment>
<dbReference type="GO" id="GO:0008206">
    <property type="term" value="P:bile acid metabolic process"/>
    <property type="evidence" value="ECO:0007669"/>
    <property type="project" value="UniProtKB-ARBA"/>
</dbReference>
<dbReference type="Proteomes" id="UP000006976">
    <property type="component" value="Unassembled WGS sequence"/>
</dbReference>
<gene>
    <name evidence="3" type="ORF">III_05711</name>
</gene>
<dbReference type="InterPro" id="IPR020904">
    <property type="entry name" value="Sc_DH/Rdtase_CS"/>
</dbReference>
<dbReference type="AlphaFoldDB" id="A0ABC9QUY0"/>
<evidence type="ECO:0000256" key="1">
    <source>
        <dbReference type="ARBA" id="ARBA00006484"/>
    </source>
</evidence>
<dbReference type="PROSITE" id="PS00061">
    <property type="entry name" value="ADH_SHORT"/>
    <property type="match status" value="1"/>
</dbReference>
<evidence type="ECO:0000256" key="2">
    <source>
        <dbReference type="ARBA" id="ARBA00023002"/>
    </source>
</evidence>
<dbReference type="SUPFAM" id="SSF51735">
    <property type="entry name" value="NAD(P)-binding Rossmann-fold domains"/>
    <property type="match status" value="1"/>
</dbReference>
<sequence length="255" mass="27327">MRLQNKVAVVTGSGTGIGEAIAEKFLKEGAKVVLNSIDEEQLKRTESSLRQKGYNQVHSVVANISIKEESEKLMDDAVKTFGRLDVLVNNAGINRIGSSYDLPIEDYKAVLDVNLTGAFICSQIAGKYMKDFGGGSIVNIASVYGHVFTPMRAAYSSTKSGLLGLNNVLAVEWAKDGIRVNAVAPAYIKTNLDETDQASGGYSDENIIGRTPLGRFGTSEEVANVVSFLASDEASYVTGSCYDVDGGWRSFGGWS</sequence>
<dbReference type="Gene3D" id="3.40.50.720">
    <property type="entry name" value="NAD(P)-binding Rossmann-like Domain"/>
    <property type="match status" value="1"/>
</dbReference>
<dbReference type="PANTHER" id="PTHR42760">
    <property type="entry name" value="SHORT-CHAIN DEHYDROGENASES/REDUCTASES FAMILY MEMBER"/>
    <property type="match status" value="1"/>
</dbReference>
<dbReference type="InterPro" id="IPR002347">
    <property type="entry name" value="SDR_fam"/>
</dbReference>
<dbReference type="InterPro" id="IPR036291">
    <property type="entry name" value="NAD(P)-bd_dom_sf"/>
</dbReference>
<protein>
    <recommendedName>
        <fullName evidence="5">Short-chain dehydrogenase</fullName>
    </recommendedName>
</protein>
<reference evidence="3 4" key="1">
    <citation type="submission" date="2012-04" db="EMBL/GenBank/DDBJ databases">
        <title>The Genome Sequence of Bacillus cereus VD078.</title>
        <authorList>
            <consortium name="The Broad Institute Genome Sequencing Platform"/>
            <consortium name="The Broad Institute Genome Sequencing Center for Infectious Disease"/>
            <person name="Feldgarden M."/>
            <person name="Van der Auwera G.A."/>
            <person name="Mahillon J."/>
            <person name="Duprez V."/>
            <person name="Timmery S."/>
            <person name="Mattelet C."/>
            <person name="Dierick K."/>
            <person name="Sun M."/>
            <person name="Yu Z."/>
            <person name="Zhu L."/>
            <person name="Hu X."/>
            <person name="Shank E.B."/>
            <person name="Swiecicka I."/>
            <person name="Hansen B.M."/>
            <person name="Andrup L."/>
            <person name="Young S.K."/>
            <person name="Zeng Q."/>
            <person name="Gargeya S."/>
            <person name="Fitzgerald M."/>
            <person name="Haas B."/>
            <person name="Abouelleil A."/>
            <person name="Alvarado L."/>
            <person name="Arachchi H.M."/>
            <person name="Berlin A."/>
            <person name="Chapman S.B."/>
            <person name="Goldberg J."/>
            <person name="Griggs A."/>
            <person name="Gujja S."/>
            <person name="Hansen M."/>
            <person name="Howarth C."/>
            <person name="Imamovic A."/>
            <person name="Larimer J."/>
            <person name="McCowen C."/>
            <person name="Montmayeur A."/>
            <person name="Murphy C."/>
            <person name="Neiman D."/>
            <person name="Pearson M."/>
            <person name="Priest M."/>
            <person name="Roberts A."/>
            <person name="Saif S."/>
            <person name="Shea T."/>
            <person name="Sisk P."/>
            <person name="Sykes S."/>
            <person name="Wortman J."/>
            <person name="Nusbaum C."/>
            <person name="Birren B."/>
        </authorList>
    </citation>
    <scope>NUCLEOTIDE SEQUENCE [LARGE SCALE GENOMIC DNA]</scope>
    <source>
        <strain evidence="3 4">VD078</strain>
    </source>
</reference>
<dbReference type="CDD" id="cd05233">
    <property type="entry name" value="SDR_c"/>
    <property type="match status" value="1"/>
</dbReference>
<accession>A0ABC9QUY0</accession>
<dbReference type="NCBIfam" id="NF005559">
    <property type="entry name" value="PRK07231.1"/>
    <property type="match status" value="1"/>
</dbReference>
<dbReference type="RefSeq" id="WP_002169776.1">
    <property type="nucleotide sequence ID" value="NZ_JH792253.1"/>
</dbReference>